<reference evidence="1" key="2">
    <citation type="journal article" date="2015" name="Genome Announc.">
        <title>Draft Genome Sequence of Filamentous Marine Cyanobacterium Lyngbya confervoides Strain BDU141951.</title>
        <authorList>
            <person name="Chandrababunaidu M.M."/>
            <person name="Sen D."/>
            <person name="Tripathy S."/>
        </authorList>
    </citation>
    <scope>NUCLEOTIDE SEQUENCE</scope>
    <source>
        <strain evidence="1">BDU141951</strain>
    </source>
</reference>
<reference evidence="1" key="1">
    <citation type="submission" date="2014-11" db="EMBL/GenBank/DDBJ databases">
        <authorList>
            <person name="Malar M.C."/>
            <person name="Sen D."/>
            <person name="Tripathy S."/>
        </authorList>
    </citation>
    <scope>NUCLEOTIDE SEQUENCE</scope>
    <source>
        <strain evidence="1">BDU141951</strain>
    </source>
</reference>
<dbReference type="EMBL" id="JTHE02000003">
    <property type="protein sequence ID" value="NEV67306.1"/>
    <property type="molecule type" value="Genomic_DNA"/>
</dbReference>
<evidence type="ECO:0000313" key="1">
    <source>
        <dbReference type="EMBL" id="NEV67306.1"/>
    </source>
</evidence>
<sequence length="207" mass="22547">MRTKISAVALLTALMPLGLAIAAKADTAPAHCDLYAPGGAYAYLSTSCTFSQRQGYIGVQLQANGQRYDFEPTGQSGRYTDQYGGLIYQNVFESGQSFEFPDGSELYVYWDASSSYGSAPVQDYGQRVGTLTAYDRGSQINVRSEPTVYSYAHSYGLAGDQVEILQCVQDTDTAGSDLNWCEVQFLESGAVGWVRSDFIIFPSDGYL</sequence>
<proteinExistence type="predicted"/>
<name>A0A0C1Y5C8_9CYAN</name>
<protein>
    <submittedName>
        <fullName evidence="1">SH3 domain-containing protein</fullName>
    </submittedName>
</protein>
<comment type="caution">
    <text evidence="1">The sequence shown here is derived from an EMBL/GenBank/DDBJ whole genome shotgun (WGS) entry which is preliminary data.</text>
</comment>
<accession>A0A0C1Y5C8</accession>
<organism evidence="1">
    <name type="scientific">Lyngbya confervoides BDU141951</name>
    <dbReference type="NCBI Taxonomy" id="1574623"/>
    <lineage>
        <taxon>Bacteria</taxon>
        <taxon>Bacillati</taxon>
        <taxon>Cyanobacteriota</taxon>
        <taxon>Cyanophyceae</taxon>
        <taxon>Oscillatoriophycideae</taxon>
        <taxon>Oscillatoriales</taxon>
        <taxon>Microcoleaceae</taxon>
        <taxon>Lyngbya</taxon>
    </lineage>
</organism>
<gene>
    <name evidence="1" type="ORF">QQ91_009285</name>
</gene>
<dbReference type="Gene3D" id="2.30.30.40">
    <property type="entry name" value="SH3 Domains"/>
    <property type="match status" value="1"/>
</dbReference>
<reference evidence="1" key="3">
    <citation type="submission" date="2020-02" db="EMBL/GenBank/DDBJ databases">
        <authorList>
            <person name="Sarangi A.N."/>
            <person name="Ghosh S."/>
            <person name="Mukherjee M."/>
            <person name="Tripathy S."/>
        </authorList>
    </citation>
    <scope>NUCLEOTIDE SEQUENCE</scope>
    <source>
        <strain evidence="1">BDU141951</strain>
    </source>
</reference>
<dbReference type="AlphaFoldDB" id="A0A0C1Y5C8"/>